<evidence type="ECO:0000313" key="11">
    <source>
        <dbReference type="Proteomes" id="UP000094065"/>
    </source>
</evidence>
<dbReference type="SMART" id="SM01115">
    <property type="entry name" value="cwf21"/>
    <property type="match status" value="1"/>
</dbReference>
<keyword evidence="5" id="KW-0508">mRNA splicing</keyword>
<dbReference type="OrthoDB" id="10267305at2759"/>
<dbReference type="InterPro" id="IPR051372">
    <property type="entry name" value="CWC21"/>
</dbReference>
<dbReference type="GO" id="GO:0008380">
    <property type="term" value="P:RNA splicing"/>
    <property type="evidence" value="ECO:0007669"/>
    <property type="project" value="UniProtKB-KW"/>
</dbReference>
<reference evidence="10 11" key="1">
    <citation type="submission" date="2016-06" db="EMBL/GenBank/DDBJ databases">
        <title>Evolution of pathogenesis and genome organization in the Tremellales.</title>
        <authorList>
            <person name="Cuomo C."/>
            <person name="Litvintseva A."/>
            <person name="Heitman J."/>
            <person name="Chen Y."/>
            <person name="Sun S."/>
            <person name="Springer D."/>
            <person name="Dromer F."/>
            <person name="Young S."/>
            <person name="Zeng Q."/>
            <person name="Chapman S."/>
            <person name="Gujja S."/>
            <person name="Saif S."/>
            <person name="Birren B."/>
        </authorList>
    </citation>
    <scope>NUCLEOTIDE SEQUENCE [LARGE SCALE GENOMIC DNA]</scope>
    <source>
        <strain evidence="10 11">CBS 6039</strain>
    </source>
</reference>
<dbReference type="InterPro" id="IPR013170">
    <property type="entry name" value="mRNA_splic_Cwf21_dom"/>
</dbReference>
<evidence type="ECO:0000256" key="8">
    <source>
        <dbReference type="SAM" id="MobiDB-lite"/>
    </source>
</evidence>
<accession>A0A1E3I466</accession>
<feature type="compositionally biased region" description="Basic and acidic residues" evidence="8">
    <location>
        <begin position="290"/>
        <end position="311"/>
    </location>
</feature>
<evidence type="ECO:0000256" key="5">
    <source>
        <dbReference type="ARBA" id="ARBA00023187"/>
    </source>
</evidence>
<dbReference type="Proteomes" id="UP000094065">
    <property type="component" value="Unassembled WGS sequence"/>
</dbReference>
<dbReference type="GO" id="GO:0006397">
    <property type="term" value="P:mRNA processing"/>
    <property type="evidence" value="ECO:0007669"/>
    <property type="project" value="UniProtKB-KW"/>
</dbReference>
<keyword evidence="7" id="KW-0175">Coiled coil</keyword>
<feature type="coiled-coil region" evidence="7">
    <location>
        <begin position="65"/>
        <end position="106"/>
    </location>
</feature>
<organism evidence="10 11">
    <name type="scientific">Cryptococcus amylolentus CBS 6039</name>
    <dbReference type="NCBI Taxonomy" id="1295533"/>
    <lineage>
        <taxon>Eukaryota</taxon>
        <taxon>Fungi</taxon>
        <taxon>Dikarya</taxon>
        <taxon>Basidiomycota</taxon>
        <taxon>Agaricomycotina</taxon>
        <taxon>Tremellomycetes</taxon>
        <taxon>Tremellales</taxon>
        <taxon>Cryptococcaceae</taxon>
        <taxon>Cryptococcus</taxon>
    </lineage>
</organism>
<protein>
    <submittedName>
        <fullName evidence="10">Pre-mRNA-splicing factor CWC21</fullName>
    </submittedName>
</protein>
<dbReference type="PANTHER" id="PTHR36562">
    <property type="entry name" value="SERINE/ARGININE REPETITIVE MATRIX 2"/>
    <property type="match status" value="1"/>
</dbReference>
<gene>
    <name evidence="10" type="ORF">L202_01600</name>
</gene>
<dbReference type="GO" id="GO:0005681">
    <property type="term" value="C:spliceosomal complex"/>
    <property type="evidence" value="ECO:0007669"/>
    <property type="project" value="UniProtKB-KW"/>
</dbReference>
<keyword evidence="11" id="KW-1185">Reference proteome</keyword>
<dbReference type="STRING" id="1295533.A0A1E3I466"/>
<dbReference type="CDD" id="cd21372">
    <property type="entry name" value="cwf21_CWC21-like"/>
    <property type="match status" value="1"/>
</dbReference>
<dbReference type="GeneID" id="30152909"/>
<dbReference type="EMBL" id="AWGJ01000002">
    <property type="protein sequence ID" value="ODN83463.1"/>
    <property type="molecule type" value="Genomic_DNA"/>
</dbReference>
<proteinExistence type="inferred from homology"/>
<evidence type="ECO:0000313" key="10">
    <source>
        <dbReference type="EMBL" id="ODN83463.1"/>
    </source>
</evidence>
<feature type="compositionally biased region" description="Basic and acidic residues" evidence="8">
    <location>
        <begin position="137"/>
        <end position="201"/>
    </location>
</feature>
<evidence type="ECO:0000256" key="6">
    <source>
        <dbReference type="ARBA" id="ARBA00023242"/>
    </source>
</evidence>
<dbReference type="AlphaFoldDB" id="A0A1E3I466"/>
<keyword evidence="4" id="KW-0747">Spliceosome</keyword>
<evidence type="ECO:0000259" key="9">
    <source>
        <dbReference type="SMART" id="SM01115"/>
    </source>
</evidence>
<feature type="domain" description="CWF21" evidence="9">
    <location>
        <begin position="60"/>
        <end position="105"/>
    </location>
</feature>
<evidence type="ECO:0000256" key="1">
    <source>
        <dbReference type="ARBA" id="ARBA00004123"/>
    </source>
</evidence>
<keyword evidence="6" id="KW-0539">Nucleus</keyword>
<comment type="subcellular location">
    <subcellularLocation>
        <location evidence="1">Nucleus</location>
    </subcellularLocation>
</comment>
<name>A0A1E3I466_9TREE</name>
<dbReference type="Pfam" id="PF08312">
    <property type="entry name" value="cwf21"/>
    <property type="match status" value="1"/>
</dbReference>
<evidence type="ECO:0000256" key="3">
    <source>
        <dbReference type="ARBA" id="ARBA00022664"/>
    </source>
</evidence>
<dbReference type="Gene3D" id="6.10.140.420">
    <property type="match status" value="1"/>
</dbReference>
<dbReference type="RefSeq" id="XP_018997463.1">
    <property type="nucleotide sequence ID" value="XM_019135036.1"/>
</dbReference>
<evidence type="ECO:0000256" key="2">
    <source>
        <dbReference type="ARBA" id="ARBA00005954"/>
    </source>
</evidence>
<dbReference type="PANTHER" id="PTHR36562:SF5">
    <property type="entry name" value="SERINE_ARGININE REPETITIVE MATRIX 2"/>
    <property type="match status" value="1"/>
</dbReference>
<keyword evidence="3" id="KW-0507">mRNA processing</keyword>
<sequence length="373" mass="43159">MYGNVGLQTARGSGTNGYVTKNSAHLRIRDGPPGGPFGGFNRDDDLHKAPIYRAPDQGILEHERKRRIEVKVMELRDELEEAGKDEDEIDEECDKLRQKLNLVKEQNTGKGKSSHSMAAAKEVEMSRLGRALGVRKDHVEGEAFKIETPEEKAERLARREENERMRIEAALKREKEDEERKKAWEEKEKLRRREEYRRKQEALNPPKRVRSPSPPPRRRRSPSDSRSRSPVRRRRSPSDSRSRSPVRRRRSPSYSRSPSPPPRRRARYSDSPPHGGADSRSPSPQPRGRRYSDSRSRSPVRRYDSREDSRGRSYTRSPSPAGKRRRYASDSRSPSPPPRRGRAASEDSFKSRSERSLTPEVSRERVDNTRKRL</sequence>
<feature type="compositionally biased region" description="Basic and acidic residues" evidence="8">
    <location>
        <begin position="343"/>
        <end position="373"/>
    </location>
</feature>
<evidence type="ECO:0000256" key="4">
    <source>
        <dbReference type="ARBA" id="ARBA00022728"/>
    </source>
</evidence>
<comment type="caution">
    <text evidence="10">The sequence shown here is derived from an EMBL/GenBank/DDBJ whole genome shotgun (WGS) entry which is preliminary data.</text>
</comment>
<feature type="region of interest" description="Disordered" evidence="8">
    <location>
        <begin position="137"/>
        <end position="373"/>
    </location>
</feature>
<comment type="similarity">
    <text evidence="2">Belongs to the CWC21 family.</text>
</comment>
<evidence type="ECO:0000256" key="7">
    <source>
        <dbReference type="SAM" id="Coils"/>
    </source>
</evidence>